<keyword evidence="2" id="KW-1185">Reference proteome</keyword>
<sequence length="75" mass="8258">MRRPSTSPILRERMLFNRLAEGSIDLPPFAVQARISKALAELRRLRAQALARAREVGGAVGPAPRAGVLLLKRSR</sequence>
<evidence type="ECO:0000313" key="1">
    <source>
        <dbReference type="EMBL" id="AUB82294.1"/>
    </source>
</evidence>
<proteinExistence type="predicted"/>
<gene>
    <name evidence="1" type="ORF">THSYN_15950</name>
</gene>
<dbReference type="EMBL" id="CP020370">
    <property type="protein sequence ID" value="AUB82294.1"/>
    <property type="molecule type" value="Genomic_DNA"/>
</dbReference>
<accession>A0A2K8U9Q5</accession>
<dbReference type="KEGG" id="tsy:THSYN_15950"/>
<evidence type="ECO:0000313" key="2">
    <source>
        <dbReference type="Proteomes" id="UP000232638"/>
    </source>
</evidence>
<name>A0A2K8U9Q5_9GAMM</name>
<evidence type="ECO:0008006" key="3">
    <source>
        <dbReference type="Google" id="ProtNLM"/>
    </source>
</evidence>
<dbReference type="AlphaFoldDB" id="A0A2K8U9Q5"/>
<protein>
    <recommendedName>
        <fullName evidence="3">Type I restriction modification DNA specificity domain-containing protein</fullName>
    </recommendedName>
</protein>
<organism evidence="1 2">
    <name type="scientific">Candidatus Thiodictyon syntrophicum</name>
    <dbReference type="NCBI Taxonomy" id="1166950"/>
    <lineage>
        <taxon>Bacteria</taxon>
        <taxon>Pseudomonadati</taxon>
        <taxon>Pseudomonadota</taxon>
        <taxon>Gammaproteobacteria</taxon>
        <taxon>Chromatiales</taxon>
        <taxon>Chromatiaceae</taxon>
        <taxon>Thiodictyon</taxon>
    </lineage>
</organism>
<dbReference type="Proteomes" id="UP000232638">
    <property type="component" value="Chromosome"/>
</dbReference>
<reference evidence="1 2" key="1">
    <citation type="submission" date="2017-03" db="EMBL/GenBank/DDBJ databases">
        <title>Complete genome sequence of Candidatus 'Thiodictyon syntrophicum' sp. nov. strain Cad16T, a photolithoautotroph purple sulfur bacterium isolated from an alpine meromictic lake.</title>
        <authorList>
            <person name="Luedin S.M."/>
            <person name="Pothier J.F."/>
            <person name="Danza F."/>
            <person name="Storelli N."/>
            <person name="Wittwer M."/>
            <person name="Tonolla M."/>
        </authorList>
    </citation>
    <scope>NUCLEOTIDE SEQUENCE [LARGE SCALE GENOMIC DNA]</scope>
    <source>
        <strain evidence="1 2">Cad16T</strain>
    </source>
</reference>